<evidence type="ECO:0008006" key="3">
    <source>
        <dbReference type="Google" id="ProtNLM"/>
    </source>
</evidence>
<accession>A0ABW7DPH1</accession>
<name>A0ABW7DPH1_9FIRM</name>
<reference evidence="1 2" key="1">
    <citation type="submission" date="2024-10" db="EMBL/GenBank/DDBJ databases">
        <authorList>
            <person name="Sang B.-I."/>
            <person name="Prabhaharan D."/>
        </authorList>
    </citation>
    <scope>NUCLEOTIDE SEQUENCE [LARGE SCALE GENOMIC DNA]</scope>
    <source>
        <strain evidence="1 2">MH</strain>
    </source>
</reference>
<gene>
    <name evidence="1" type="ORF">ACGTZG_08750</name>
</gene>
<organism evidence="1 2">
    <name type="scientific">Megasphaera hexanoica</name>
    <dbReference type="NCBI Taxonomy" id="1675036"/>
    <lineage>
        <taxon>Bacteria</taxon>
        <taxon>Bacillati</taxon>
        <taxon>Bacillota</taxon>
        <taxon>Negativicutes</taxon>
        <taxon>Veillonellales</taxon>
        <taxon>Veillonellaceae</taxon>
        <taxon>Megasphaera</taxon>
    </lineage>
</organism>
<evidence type="ECO:0000313" key="1">
    <source>
        <dbReference type="EMBL" id="MFG6273275.1"/>
    </source>
</evidence>
<protein>
    <recommendedName>
        <fullName evidence="3">Prophage minor tail protein Z (GPZ)</fullName>
    </recommendedName>
</protein>
<evidence type="ECO:0000313" key="2">
    <source>
        <dbReference type="Proteomes" id="UP001605989"/>
    </source>
</evidence>
<sequence>MEKTLAGFAGDKIAACIDRATYRGALHARKVAIKQIRSIYTIKSGELRSAAPIKRSGLVSTIDIKGPFLPVEHYRAVSRAKGIFVTIKKGSGALVHMSFSKGGNGGVFRKRIGPERYPIEGLHGPAVPQLYGNKAVVEIMEQEGMRVYEERMMHELERLVGGA</sequence>
<keyword evidence="2" id="KW-1185">Reference proteome</keyword>
<proteinExistence type="predicted"/>
<comment type="caution">
    <text evidence="1">The sequence shown here is derived from an EMBL/GenBank/DDBJ whole genome shotgun (WGS) entry which is preliminary data.</text>
</comment>
<dbReference type="EMBL" id="JBIEKR010000006">
    <property type="protein sequence ID" value="MFG6273275.1"/>
    <property type="molecule type" value="Genomic_DNA"/>
</dbReference>
<dbReference type="Proteomes" id="UP001605989">
    <property type="component" value="Unassembled WGS sequence"/>
</dbReference>